<organism evidence="2 3">
    <name type="scientific">Limosa lapponica baueri</name>
    <dbReference type="NCBI Taxonomy" id="1758121"/>
    <lineage>
        <taxon>Eukaryota</taxon>
        <taxon>Metazoa</taxon>
        <taxon>Chordata</taxon>
        <taxon>Craniata</taxon>
        <taxon>Vertebrata</taxon>
        <taxon>Euteleostomi</taxon>
        <taxon>Archelosauria</taxon>
        <taxon>Archosauria</taxon>
        <taxon>Dinosauria</taxon>
        <taxon>Saurischia</taxon>
        <taxon>Theropoda</taxon>
        <taxon>Coelurosauria</taxon>
        <taxon>Aves</taxon>
        <taxon>Neognathae</taxon>
        <taxon>Neoaves</taxon>
        <taxon>Charadriiformes</taxon>
        <taxon>Scolopacidae</taxon>
        <taxon>Limosa</taxon>
    </lineage>
</organism>
<keyword evidence="2" id="KW-0548">Nucleotidyltransferase</keyword>
<dbReference type="Pfam" id="PF00078">
    <property type="entry name" value="RVT_1"/>
    <property type="match status" value="1"/>
</dbReference>
<reference evidence="3" key="2">
    <citation type="submission" date="2017-12" db="EMBL/GenBank/DDBJ databases">
        <title>Genome sequence of the Bar-tailed Godwit (Limosa lapponica baueri).</title>
        <authorList>
            <person name="Lima N.C.B."/>
            <person name="Parody-Merino A.M."/>
            <person name="Battley P.F."/>
            <person name="Fidler A.E."/>
            <person name="Prosdocimi F."/>
        </authorList>
    </citation>
    <scope>NUCLEOTIDE SEQUENCE [LARGE SCALE GENOMIC DNA]</scope>
</reference>
<evidence type="ECO:0000259" key="1">
    <source>
        <dbReference type="Pfam" id="PF00078"/>
    </source>
</evidence>
<reference evidence="3" key="1">
    <citation type="submission" date="2017-11" db="EMBL/GenBank/DDBJ databases">
        <authorList>
            <person name="Lima N.C."/>
            <person name="Parody-Merino A.M."/>
            <person name="Battley P.F."/>
            <person name="Fidler A.E."/>
            <person name="Prosdocimi F."/>
        </authorList>
    </citation>
    <scope>NUCLEOTIDE SEQUENCE [LARGE SCALE GENOMIC DNA]</scope>
</reference>
<keyword evidence="2" id="KW-0695">RNA-directed DNA polymerase</keyword>
<dbReference type="PANTHER" id="PTHR33332">
    <property type="entry name" value="REVERSE TRANSCRIPTASE DOMAIN-CONTAINING PROTEIN"/>
    <property type="match status" value="1"/>
</dbReference>
<name>A0A2I0U2E5_LIMLA</name>
<dbReference type="OrthoDB" id="10056483at2759"/>
<dbReference type="GO" id="GO:0003964">
    <property type="term" value="F:RNA-directed DNA polymerase activity"/>
    <property type="evidence" value="ECO:0007669"/>
    <property type="project" value="UniProtKB-KW"/>
</dbReference>
<evidence type="ECO:0000313" key="2">
    <source>
        <dbReference type="EMBL" id="PKU40246.1"/>
    </source>
</evidence>
<dbReference type="EMBL" id="KZ506308">
    <property type="protein sequence ID" value="PKU40246.1"/>
    <property type="molecule type" value="Genomic_DNA"/>
</dbReference>
<proteinExistence type="predicted"/>
<dbReference type="AlphaFoldDB" id="A0A2I0U2E5"/>
<dbReference type="Proteomes" id="UP000233556">
    <property type="component" value="Unassembled WGS sequence"/>
</dbReference>
<dbReference type="InterPro" id="IPR000477">
    <property type="entry name" value="RT_dom"/>
</dbReference>
<protein>
    <submittedName>
        <fullName evidence="2">Rna-directed dna polymerase from mobile element jockey-like</fullName>
    </submittedName>
</protein>
<keyword evidence="3" id="KW-1185">Reference proteome</keyword>
<feature type="domain" description="Reverse transcriptase" evidence="1">
    <location>
        <begin position="6"/>
        <end position="100"/>
    </location>
</feature>
<evidence type="ECO:0000313" key="3">
    <source>
        <dbReference type="Proteomes" id="UP000233556"/>
    </source>
</evidence>
<gene>
    <name evidence="2" type="ORF">llap_9451</name>
</gene>
<accession>A0A2I0U2E5</accession>
<keyword evidence="2" id="KW-0808">Transferase</keyword>
<sequence>MAALNGSMSKWKPVTSGVPQAPVLGSLLFNIFVRDMDIRIECTISKFVDDIKLCGAVNTLEGRDAIQRDLDRLERWACANHMKFNQAKCRVLHLGHGKLRHKYMLCREWLESSPEEKDLGVFMDEKLNMNWQKIKHVLAASKEAWPAGRGR</sequence>